<feature type="domain" description="Transketolase N-terminal" evidence="4">
    <location>
        <begin position="25"/>
        <end position="257"/>
    </location>
</feature>
<name>A0A1G2LMK0_9BACT</name>
<dbReference type="PANTHER" id="PTHR47514:SF1">
    <property type="entry name" value="TRANSKETOLASE N-TERMINAL SECTION-RELATED"/>
    <property type="match status" value="1"/>
</dbReference>
<evidence type="ECO:0000259" key="4">
    <source>
        <dbReference type="Pfam" id="PF00456"/>
    </source>
</evidence>
<dbReference type="Gene3D" id="3.40.50.970">
    <property type="match status" value="1"/>
</dbReference>
<evidence type="ECO:0000256" key="3">
    <source>
        <dbReference type="ARBA" id="ARBA00023052"/>
    </source>
</evidence>
<keyword evidence="3" id="KW-0786">Thiamine pyrophosphate</keyword>
<gene>
    <name evidence="5" type="ORF">A3G49_00780</name>
</gene>
<dbReference type="InterPro" id="IPR005474">
    <property type="entry name" value="Transketolase_N"/>
</dbReference>
<dbReference type="SUPFAM" id="SSF52518">
    <property type="entry name" value="Thiamin diphosphate-binding fold (THDP-binding)"/>
    <property type="match status" value="1"/>
</dbReference>
<accession>A0A1G2LMK0</accession>
<dbReference type="AlphaFoldDB" id="A0A1G2LMK0"/>
<evidence type="ECO:0000256" key="1">
    <source>
        <dbReference type="ARBA" id="ARBA00001964"/>
    </source>
</evidence>
<dbReference type="InterPro" id="IPR029061">
    <property type="entry name" value="THDP-binding"/>
</dbReference>
<dbReference type="CDD" id="cd02012">
    <property type="entry name" value="TPP_TK"/>
    <property type="match status" value="1"/>
</dbReference>
<proteinExistence type="inferred from homology"/>
<organism evidence="5 6">
    <name type="scientific">Candidatus Sungbacteria bacterium RIFCSPLOWO2_12_FULL_41_11</name>
    <dbReference type="NCBI Taxonomy" id="1802286"/>
    <lineage>
        <taxon>Bacteria</taxon>
        <taxon>Candidatus Sungiibacteriota</taxon>
    </lineage>
</organism>
<reference evidence="5 6" key="1">
    <citation type="journal article" date="2016" name="Nat. Commun.">
        <title>Thousands of microbial genomes shed light on interconnected biogeochemical processes in an aquifer system.</title>
        <authorList>
            <person name="Anantharaman K."/>
            <person name="Brown C.T."/>
            <person name="Hug L.A."/>
            <person name="Sharon I."/>
            <person name="Castelle C.J."/>
            <person name="Probst A.J."/>
            <person name="Thomas B.C."/>
            <person name="Singh A."/>
            <person name="Wilkins M.J."/>
            <person name="Karaoz U."/>
            <person name="Brodie E.L."/>
            <person name="Williams K.H."/>
            <person name="Hubbard S.S."/>
            <person name="Banfield J.F."/>
        </authorList>
    </citation>
    <scope>NUCLEOTIDE SEQUENCE [LARGE SCALE GENOMIC DNA]</scope>
</reference>
<evidence type="ECO:0000313" key="5">
    <source>
        <dbReference type="EMBL" id="OHA12754.1"/>
    </source>
</evidence>
<dbReference type="PANTHER" id="PTHR47514">
    <property type="entry name" value="TRANSKETOLASE N-TERMINAL SECTION-RELATED"/>
    <property type="match status" value="1"/>
</dbReference>
<comment type="cofactor">
    <cofactor evidence="1">
        <name>thiamine diphosphate</name>
        <dbReference type="ChEBI" id="CHEBI:58937"/>
    </cofactor>
</comment>
<comment type="caution">
    <text evidence="5">The sequence shown here is derived from an EMBL/GenBank/DDBJ whole genome shotgun (WGS) entry which is preliminary data.</text>
</comment>
<dbReference type="EMBL" id="MHQY01000042">
    <property type="protein sequence ID" value="OHA12754.1"/>
    <property type="molecule type" value="Genomic_DNA"/>
</dbReference>
<evidence type="ECO:0000256" key="2">
    <source>
        <dbReference type="ARBA" id="ARBA00007131"/>
    </source>
</evidence>
<dbReference type="Pfam" id="PF00456">
    <property type="entry name" value="Transketolase_N"/>
    <property type="match status" value="1"/>
</dbReference>
<dbReference type="Proteomes" id="UP000177171">
    <property type="component" value="Unassembled WGS sequence"/>
</dbReference>
<comment type="similarity">
    <text evidence="2">Belongs to the transketolase family.</text>
</comment>
<evidence type="ECO:0000313" key="6">
    <source>
        <dbReference type="Proteomes" id="UP000177171"/>
    </source>
</evidence>
<protein>
    <submittedName>
        <fullName evidence="5">Transketolase</fullName>
    </submittedName>
</protein>
<sequence length="278" mass="31114">MTPKAHSLKLLQETAKEVRKNILLMSHRAKSAHIGSALSTVDILVSLYCGAMRVWPKSPKHPNRDRFIMSKGWGVAAQYAVLAERNFFPKSHLMKHYTDGSAMMGCSTRFTMPGIEATTGSMGHGLSVGLGMALAAKHDKKSYRVFVMLSDGELDEGSVWEAVLSAAHFRADNLVAIVDYNKIQSFGRTKDVMNLEPLRKKWESFGWVVKEADGHSMNDLLRAFSKVPFEKGKPSVLIAHTSKGRGVSFMEDKIEWHYFNVTDELLDKALDEIENLRV</sequence>